<keyword evidence="6 7" id="KW-0472">Membrane</keyword>
<dbReference type="PANTHER" id="PTHR33406:SF6">
    <property type="entry name" value="MEMBRANE PROTEIN YDGH-RELATED"/>
    <property type="match status" value="1"/>
</dbReference>
<evidence type="ECO:0000256" key="5">
    <source>
        <dbReference type="ARBA" id="ARBA00022989"/>
    </source>
</evidence>
<organism evidence="9 10">
    <name type="scientific">Flexivirga alba</name>
    <dbReference type="NCBI Taxonomy" id="702742"/>
    <lineage>
        <taxon>Bacteria</taxon>
        <taxon>Bacillati</taxon>
        <taxon>Actinomycetota</taxon>
        <taxon>Actinomycetes</taxon>
        <taxon>Micrococcales</taxon>
        <taxon>Dermacoccaceae</taxon>
        <taxon>Flexivirga</taxon>
    </lineage>
</organism>
<dbReference type="InterPro" id="IPR050545">
    <property type="entry name" value="Mycobact_MmpL"/>
</dbReference>
<feature type="transmembrane region" description="Helical" evidence="7">
    <location>
        <begin position="371"/>
        <end position="389"/>
    </location>
</feature>
<dbReference type="InterPro" id="IPR004869">
    <property type="entry name" value="MMPL_dom"/>
</dbReference>
<feature type="transmembrane region" description="Helical" evidence="7">
    <location>
        <begin position="279"/>
        <end position="300"/>
    </location>
</feature>
<comment type="caution">
    <text evidence="9">The sequence shown here is derived from an EMBL/GenBank/DDBJ whole genome shotgun (WGS) entry which is preliminary data.</text>
</comment>
<evidence type="ECO:0000256" key="4">
    <source>
        <dbReference type="ARBA" id="ARBA00022692"/>
    </source>
</evidence>
<dbReference type="Pfam" id="PF03176">
    <property type="entry name" value="MMPL"/>
    <property type="match status" value="2"/>
</dbReference>
<evidence type="ECO:0000313" key="10">
    <source>
        <dbReference type="Proteomes" id="UP001596298"/>
    </source>
</evidence>
<keyword evidence="5 7" id="KW-1133">Transmembrane helix</keyword>
<sequence>MDRKYAGLVCGRRSKYVVLVVWVVALIVLGPLAGKLSGAQDNQTSSWLPASAESTKVYDQLGAFVDRNSMPAIVVYHRDGGLTAADRAKATADVATYKKQVPHLGGPIVGPIPSKDGTTLQTLVPLHVDPKSGWNDLPKTAKQIRATAADGAHGMSVHLGGPVGFGADQADAFAGIDGNLLFGTLGVVILILLLTYRSPVLWVLPILTAGVALTAAQAFIYLMVDHTGLTVNGQSYGILTVLVIGAGTDYALLLVARYREELRRHEDRHEAMAFALHRSGPAIIASSSTVILGMLCLLAAQMNSTKGLGPVAALGIVFALLAMLTLLPALLVTVGRWVFWPRRPTYRSPEPTQSGVWARVGAFIRPRPRTVWLVTVGLLLLCTLGLTQLNSHSLSTTESFTGNPQSVTATKILQSHYQDNSSDPVYVLVDSPQAQQTTQQLSAAGFAPAAKPIVRGDRSLLQTSVSGDAYSSKAFDQVKQIRGIAHGVPGSHALVGGSTAVTYDVQQATDHDIRAIIPLTLLVVLVILAVLLRAIVAPVLLILTVIVSFGAALGLSSLVFHYIFDFAGTDPSLPLFVFVFLVALGIDYNIFLMTRIREEAREHGTRRGAIVGLSATGGVITSAGLVLASTFAVLGTLPLVAFAEIGFAVALGVLLDTIVVRAVLVTALTLDIGPKIWWPGKLRNVPDASTEQIESDAAEDAAAEDAAARV</sequence>
<protein>
    <submittedName>
        <fullName evidence="9">MMPL family transporter</fullName>
    </submittedName>
</protein>
<accession>A0ABW2AIS6</accession>
<dbReference type="InterPro" id="IPR000731">
    <property type="entry name" value="SSD"/>
</dbReference>
<evidence type="ECO:0000256" key="7">
    <source>
        <dbReference type="SAM" id="Phobius"/>
    </source>
</evidence>
<feature type="transmembrane region" description="Helical" evidence="7">
    <location>
        <begin position="236"/>
        <end position="258"/>
    </location>
</feature>
<evidence type="ECO:0000259" key="8">
    <source>
        <dbReference type="PROSITE" id="PS50156"/>
    </source>
</evidence>
<reference evidence="10" key="1">
    <citation type="journal article" date="2019" name="Int. J. Syst. Evol. Microbiol.">
        <title>The Global Catalogue of Microorganisms (GCM) 10K type strain sequencing project: providing services to taxonomists for standard genome sequencing and annotation.</title>
        <authorList>
            <consortium name="The Broad Institute Genomics Platform"/>
            <consortium name="The Broad Institute Genome Sequencing Center for Infectious Disease"/>
            <person name="Wu L."/>
            <person name="Ma J."/>
        </authorList>
    </citation>
    <scope>NUCLEOTIDE SEQUENCE [LARGE SCALE GENOMIC DNA]</scope>
    <source>
        <strain evidence="10">CCUG 58127</strain>
    </source>
</reference>
<evidence type="ECO:0000256" key="1">
    <source>
        <dbReference type="ARBA" id="ARBA00004651"/>
    </source>
</evidence>
<feature type="transmembrane region" description="Helical" evidence="7">
    <location>
        <begin position="645"/>
        <end position="670"/>
    </location>
</feature>
<dbReference type="RefSeq" id="WP_382403421.1">
    <property type="nucleotide sequence ID" value="NZ_JBHSWH010000001.1"/>
</dbReference>
<evidence type="ECO:0000313" key="9">
    <source>
        <dbReference type="EMBL" id="MFC6706730.1"/>
    </source>
</evidence>
<feature type="transmembrane region" description="Helical" evidence="7">
    <location>
        <begin position="608"/>
        <end position="633"/>
    </location>
</feature>
<keyword evidence="3" id="KW-1003">Cell membrane</keyword>
<dbReference type="PROSITE" id="PS50156">
    <property type="entry name" value="SSD"/>
    <property type="match status" value="2"/>
</dbReference>
<keyword evidence="4 7" id="KW-0812">Transmembrane</keyword>
<dbReference type="Gene3D" id="1.20.1640.10">
    <property type="entry name" value="Multidrug efflux transporter AcrB transmembrane domain"/>
    <property type="match status" value="2"/>
</dbReference>
<feature type="transmembrane region" description="Helical" evidence="7">
    <location>
        <begin position="513"/>
        <end position="532"/>
    </location>
</feature>
<feature type="transmembrane region" description="Helical" evidence="7">
    <location>
        <begin position="201"/>
        <end position="224"/>
    </location>
</feature>
<feature type="transmembrane region" description="Helical" evidence="7">
    <location>
        <begin position="172"/>
        <end position="194"/>
    </location>
</feature>
<proteinExistence type="inferred from homology"/>
<feature type="domain" description="SSD" evidence="8">
    <location>
        <begin position="228"/>
        <end position="333"/>
    </location>
</feature>
<feature type="transmembrane region" description="Helical" evidence="7">
    <location>
        <begin position="312"/>
        <end position="339"/>
    </location>
</feature>
<evidence type="ECO:0000256" key="3">
    <source>
        <dbReference type="ARBA" id="ARBA00022475"/>
    </source>
</evidence>
<comment type="subcellular location">
    <subcellularLocation>
        <location evidence="1">Cell membrane</location>
        <topology evidence="1">Multi-pass membrane protein</topology>
    </subcellularLocation>
</comment>
<evidence type="ECO:0000256" key="2">
    <source>
        <dbReference type="ARBA" id="ARBA00010157"/>
    </source>
</evidence>
<comment type="similarity">
    <text evidence="2">Belongs to the resistance-nodulation-cell division (RND) (TC 2.A.6) family. MmpL subfamily.</text>
</comment>
<dbReference type="Proteomes" id="UP001596298">
    <property type="component" value="Unassembled WGS sequence"/>
</dbReference>
<name>A0ABW2AIS6_9MICO</name>
<feature type="transmembrane region" description="Helical" evidence="7">
    <location>
        <begin position="575"/>
        <end position="596"/>
    </location>
</feature>
<dbReference type="EMBL" id="JBHSWH010000001">
    <property type="protein sequence ID" value="MFC6706730.1"/>
    <property type="molecule type" value="Genomic_DNA"/>
</dbReference>
<feature type="transmembrane region" description="Helical" evidence="7">
    <location>
        <begin position="16"/>
        <end position="34"/>
    </location>
</feature>
<feature type="transmembrane region" description="Helical" evidence="7">
    <location>
        <begin position="539"/>
        <end position="563"/>
    </location>
</feature>
<dbReference type="PANTHER" id="PTHR33406">
    <property type="entry name" value="MEMBRANE PROTEIN MJ1562-RELATED"/>
    <property type="match status" value="1"/>
</dbReference>
<feature type="domain" description="SSD" evidence="8">
    <location>
        <begin position="542"/>
        <end position="670"/>
    </location>
</feature>
<evidence type="ECO:0000256" key="6">
    <source>
        <dbReference type="ARBA" id="ARBA00023136"/>
    </source>
</evidence>
<keyword evidence="10" id="KW-1185">Reference proteome</keyword>
<dbReference type="SUPFAM" id="SSF82866">
    <property type="entry name" value="Multidrug efflux transporter AcrB transmembrane domain"/>
    <property type="match status" value="2"/>
</dbReference>
<gene>
    <name evidence="9" type="ORF">ACFQDH_16065</name>
</gene>